<evidence type="ECO:0000313" key="4">
    <source>
        <dbReference type="EMBL" id="PTW63429.1"/>
    </source>
</evidence>
<comment type="caution">
    <text evidence="4">The sequence shown here is derived from an EMBL/GenBank/DDBJ whole genome shotgun (WGS) entry which is preliminary data.</text>
</comment>
<organism evidence="4 5">
    <name type="scientific">Breoghania corrubedonensis</name>
    <dbReference type="NCBI Taxonomy" id="665038"/>
    <lineage>
        <taxon>Bacteria</taxon>
        <taxon>Pseudomonadati</taxon>
        <taxon>Pseudomonadota</taxon>
        <taxon>Alphaproteobacteria</taxon>
        <taxon>Hyphomicrobiales</taxon>
        <taxon>Stappiaceae</taxon>
        <taxon>Breoghania</taxon>
    </lineage>
</organism>
<dbReference type="GO" id="GO:0003700">
    <property type="term" value="F:DNA-binding transcription factor activity"/>
    <property type="evidence" value="ECO:0007669"/>
    <property type="project" value="TreeGrafter"/>
</dbReference>
<proteinExistence type="predicted"/>
<dbReference type="PANTHER" id="PTHR46797">
    <property type="entry name" value="HTH-TYPE TRANSCRIPTIONAL REGULATOR"/>
    <property type="match status" value="1"/>
</dbReference>
<evidence type="ECO:0000256" key="2">
    <source>
        <dbReference type="SAM" id="MobiDB-lite"/>
    </source>
</evidence>
<dbReference type="GO" id="GO:0005829">
    <property type="term" value="C:cytosol"/>
    <property type="evidence" value="ECO:0007669"/>
    <property type="project" value="TreeGrafter"/>
</dbReference>
<dbReference type="InterPro" id="IPR014710">
    <property type="entry name" value="RmlC-like_jellyroll"/>
</dbReference>
<dbReference type="InterPro" id="IPR013096">
    <property type="entry name" value="Cupin_2"/>
</dbReference>
<protein>
    <submittedName>
        <fullName evidence="4">XRE family transcriptional regulator</fullName>
    </submittedName>
</protein>
<dbReference type="PROSITE" id="PS50943">
    <property type="entry name" value="HTH_CROC1"/>
    <property type="match status" value="1"/>
</dbReference>
<dbReference type="Pfam" id="PF07883">
    <property type="entry name" value="Cupin_2"/>
    <property type="match status" value="1"/>
</dbReference>
<dbReference type="PANTHER" id="PTHR46797:SF2">
    <property type="entry name" value="TRANSCRIPTIONAL REGULATOR"/>
    <property type="match status" value="1"/>
</dbReference>
<accession>A0A2T5VI40</accession>
<evidence type="ECO:0000313" key="5">
    <source>
        <dbReference type="Proteomes" id="UP000244081"/>
    </source>
</evidence>
<dbReference type="Pfam" id="PF01381">
    <property type="entry name" value="HTH_3"/>
    <property type="match status" value="1"/>
</dbReference>
<evidence type="ECO:0000256" key="1">
    <source>
        <dbReference type="ARBA" id="ARBA00023125"/>
    </source>
</evidence>
<dbReference type="AlphaFoldDB" id="A0A2T5VI40"/>
<dbReference type="InterPro" id="IPR011051">
    <property type="entry name" value="RmlC_Cupin_sf"/>
</dbReference>
<dbReference type="Gene3D" id="2.60.120.10">
    <property type="entry name" value="Jelly Rolls"/>
    <property type="match status" value="1"/>
</dbReference>
<dbReference type="InterPro" id="IPR001387">
    <property type="entry name" value="Cro/C1-type_HTH"/>
</dbReference>
<dbReference type="InterPro" id="IPR050807">
    <property type="entry name" value="TransReg_Diox_bact_type"/>
</dbReference>
<dbReference type="SUPFAM" id="SSF51182">
    <property type="entry name" value="RmlC-like cupins"/>
    <property type="match status" value="1"/>
</dbReference>
<feature type="region of interest" description="Disordered" evidence="2">
    <location>
        <begin position="1"/>
        <end position="73"/>
    </location>
</feature>
<dbReference type="SMART" id="SM00530">
    <property type="entry name" value="HTH_XRE"/>
    <property type="match status" value="1"/>
</dbReference>
<feature type="domain" description="HTH cro/C1-type" evidence="3">
    <location>
        <begin position="79"/>
        <end position="133"/>
    </location>
</feature>
<dbReference type="CDD" id="cd02209">
    <property type="entry name" value="cupin_XRE_C"/>
    <property type="match status" value="1"/>
</dbReference>
<reference evidence="4 5" key="1">
    <citation type="submission" date="2018-04" db="EMBL/GenBank/DDBJ databases">
        <title>Genomic Encyclopedia of Archaeal and Bacterial Type Strains, Phase II (KMG-II): from individual species to whole genera.</title>
        <authorList>
            <person name="Goeker M."/>
        </authorList>
    </citation>
    <scope>NUCLEOTIDE SEQUENCE [LARGE SCALE GENOMIC DNA]</scope>
    <source>
        <strain evidence="4 5">DSM 23382</strain>
    </source>
</reference>
<evidence type="ECO:0000259" key="3">
    <source>
        <dbReference type="PROSITE" id="PS50943"/>
    </source>
</evidence>
<feature type="compositionally biased region" description="Polar residues" evidence="2">
    <location>
        <begin position="56"/>
        <end position="72"/>
    </location>
</feature>
<dbReference type="SUPFAM" id="SSF47413">
    <property type="entry name" value="lambda repressor-like DNA-binding domains"/>
    <property type="match status" value="1"/>
</dbReference>
<dbReference type="CDD" id="cd00093">
    <property type="entry name" value="HTH_XRE"/>
    <property type="match status" value="1"/>
</dbReference>
<feature type="compositionally biased region" description="Basic and acidic residues" evidence="2">
    <location>
        <begin position="41"/>
        <end position="52"/>
    </location>
</feature>
<name>A0A2T5VI40_9HYPH</name>
<dbReference type="GO" id="GO:0003677">
    <property type="term" value="F:DNA binding"/>
    <property type="evidence" value="ECO:0007669"/>
    <property type="project" value="UniProtKB-KW"/>
</dbReference>
<gene>
    <name evidence="4" type="ORF">C8N35_1011482</name>
</gene>
<keyword evidence="5" id="KW-1185">Reference proteome</keyword>
<dbReference type="RefSeq" id="WP_245926688.1">
    <property type="nucleotide sequence ID" value="NZ_QAYG01000001.1"/>
</dbReference>
<keyword evidence="1" id="KW-0238">DNA-binding</keyword>
<dbReference type="Gene3D" id="1.10.260.40">
    <property type="entry name" value="lambda repressor-like DNA-binding domains"/>
    <property type="match status" value="1"/>
</dbReference>
<dbReference type="InterPro" id="IPR010982">
    <property type="entry name" value="Lambda_DNA-bd_dom_sf"/>
</dbReference>
<dbReference type="Proteomes" id="UP000244081">
    <property type="component" value="Unassembled WGS sequence"/>
</dbReference>
<sequence>MSTKLRQTIVIGRDAAPLPASAPETFGAGGRQTSSRAAVDAAERDGEPETVPRSRVPTSGEASSAHASQMTLSDLGARIRKARKEKGMTLREVADEVGCSPSMLSKIETEQATPSLRTLHRIAAVLDISITHLFGAEAQPEEISVIRSDARPAVQVRRNKGGASIFLERLSPTVPDMMLSANIHTLEPGAESGGDIQHAGQEVGYVLQGTAELIVAGKSYHLTAGDSFFFASTLPHRYRNLDIGVTRILWVATPATF</sequence>
<dbReference type="EMBL" id="QAYG01000001">
    <property type="protein sequence ID" value="PTW63429.1"/>
    <property type="molecule type" value="Genomic_DNA"/>
</dbReference>